<organism evidence="1">
    <name type="scientific">Timema tahoe</name>
    <dbReference type="NCBI Taxonomy" id="61484"/>
    <lineage>
        <taxon>Eukaryota</taxon>
        <taxon>Metazoa</taxon>
        <taxon>Ecdysozoa</taxon>
        <taxon>Arthropoda</taxon>
        <taxon>Hexapoda</taxon>
        <taxon>Insecta</taxon>
        <taxon>Pterygota</taxon>
        <taxon>Neoptera</taxon>
        <taxon>Polyneoptera</taxon>
        <taxon>Phasmatodea</taxon>
        <taxon>Timematodea</taxon>
        <taxon>Timematoidea</taxon>
        <taxon>Timematidae</taxon>
        <taxon>Timema</taxon>
    </lineage>
</organism>
<accession>A0A7R9NY71</accession>
<protein>
    <submittedName>
        <fullName evidence="1">Uncharacterized protein</fullName>
    </submittedName>
</protein>
<sequence length="126" mass="13968">MNVILLAVWDMRKKDPIFSRKEMDDYVSKMMTTDAKRYLVCSSGEGTITSINLVSHKLHMQDLSNLVEVGFSPNRNQVRCERETGDWPTSLEQGLASCLGERGLIDCPTSLEQGLASCLGVTGLID</sequence>
<gene>
    <name evidence="1" type="ORF">TTEB3V08_LOCUS8510</name>
</gene>
<dbReference type="EMBL" id="OE003836">
    <property type="protein sequence ID" value="CAD7460586.1"/>
    <property type="molecule type" value="Genomic_DNA"/>
</dbReference>
<dbReference type="AlphaFoldDB" id="A0A7R9NY71"/>
<reference evidence="1" key="1">
    <citation type="submission" date="2020-11" db="EMBL/GenBank/DDBJ databases">
        <authorList>
            <person name="Tran Van P."/>
        </authorList>
    </citation>
    <scope>NUCLEOTIDE SEQUENCE</scope>
</reference>
<proteinExistence type="predicted"/>
<evidence type="ECO:0000313" key="1">
    <source>
        <dbReference type="EMBL" id="CAD7460586.1"/>
    </source>
</evidence>
<name>A0A7R9NY71_9NEOP</name>